<sequence>MSVKSLAFVTTACLITLSAPATQVATAQGGLPEETEINLVTQVSKQLATNISGQSCDQFAQLLSTIKPGTTTTDPNSLIGNLLNSVRTKPNLRAIAVSELGEPLITKLLDCNMIPIEALMP</sequence>
<feature type="signal peptide" evidence="1">
    <location>
        <begin position="1"/>
        <end position="21"/>
    </location>
</feature>
<dbReference type="EMBL" id="WVIC01000031">
    <property type="protein sequence ID" value="NCJ07725.1"/>
    <property type="molecule type" value="Genomic_DNA"/>
</dbReference>
<comment type="caution">
    <text evidence="2">The sequence shown here is derived from an EMBL/GenBank/DDBJ whole genome shotgun (WGS) entry which is preliminary data.</text>
</comment>
<feature type="chain" id="PRO_5035434803" evidence="1">
    <location>
        <begin position="22"/>
        <end position="121"/>
    </location>
</feature>
<keyword evidence="1" id="KW-0732">Signal</keyword>
<protein>
    <submittedName>
        <fullName evidence="2">Uncharacterized protein</fullName>
    </submittedName>
</protein>
<reference evidence="2" key="1">
    <citation type="submission" date="2019-12" db="EMBL/GenBank/DDBJ databases">
        <title>High-Quality draft genome sequences of three cyanobacteria isolated from the limestone walls of the Old Cathedral of Coimbra.</title>
        <authorList>
            <person name="Tiago I."/>
            <person name="Soares F."/>
            <person name="Portugal A."/>
        </authorList>
    </citation>
    <scope>NUCLEOTIDE SEQUENCE [LARGE SCALE GENOMIC DNA]</scope>
    <source>
        <strain evidence="2">C</strain>
    </source>
</reference>
<proteinExistence type="predicted"/>
<evidence type="ECO:0000313" key="2">
    <source>
        <dbReference type="EMBL" id="NCJ07725.1"/>
    </source>
</evidence>
<dbReference type="Proteomes" id="UP000607397">
    <property type="component" value="Unassembled WGS sequence"/>
</dbReference>
<dbReference type="RefSeq" id="WP_161826202.1">
    <property type="nucleotide sequence ID" value="NZ_WVIC01000031.1"/>
</dbReference>
<organism evidence="2 3">
    <name type="scientific">Petrachloros mirabilis ULC683</name>
    <dbReference type="NCBI Taxonomy" id="2781853"/>
    <lineage>
        <taxon>Bacteria</taxon>
        <taxon>Bacillati</taxon>
        <taxon>Cyanobacteriota</taxon>
        <taxon>Cyanophyceae</taxon>
        <taxon>Synechococcales</taxon>
        <taxon>Petrachlorosaceae</taxon>
        <taxon>Petrachloros</taxon>
        <taxon>Petrachloros mirabilis</taxon>
    </lineage>
</organism>
<keyword evidence="3" id="KW-1185">Reference proteome</keyword>
<accession>A0A8K1ZYN2</accession>
<gene>
    <name evidence="2" type="ORF">GS597_14645</name>
</gene>
<evidence type="ECO:0000256" key="1">
    <source>
        <dbReference type="SAM" id="SignalP"/>
    </source>
</evidence>
<name>A0A8K1ZYN2_9CYAN</name>
<dbReference type="AlphaFoldDB" id="A0A8K1ZYN2"/>
<evidence type="ECO:0000313" key="3">
    <source>
        <dbReference type="Proteomes" id="UP000607397"/>
    </source>
</evidence>